<dbReference type="InterPro" id="IPR013057">
    <property type="entry name" value="AA_transpt_TM"/>
</dbReference>
<dbReference type="GeneID" id="9064879"/>
<evidence type="ECO:0000256" key="4">
    <source>
        <dbReference type="ARBA" id="ARBA00023136"/>
    </source>
</evidence>
<name>C5L2Q5_PERM5</name>
<keyword evidence="3 6" id="KW-1133">Transmembrane helix</keyword>
<dbReference type="InParanoid" id="C5L2Q5"/>
<sequence>MSSSAPQSKPVYRRLDSDNTVTTRASPDLGRPQVPTKKGSLFRLTPGGVTQSMFTLISTSMGGGVLCLPYVMKQAGIINGLILLVVSAALAILTMYLLMESAQRTGRGSYGSLLGSCCGRWSAAIMDAIMFFYGMGTMTAYLILEGDFLPALFAWIGVSVPRTFCIFLVAIVAIPLVLPEKLSVLRHVTPISTLALIFTAICTLIQAPGRAESLPEDLTVNLAVFGWPLLKCLTITLFAYICHTNVVPVANELIDPTPKRCFKVSFRVAVLQLGFYILIGVSGYLSFLSTTHQNYITNYSHDDVLINLCRLALALSLMCSIPINTNPTARAAVHFISSMKEVSAAQNEPLLDQRERLPSSLRCESRSEKILRISISLILLVVTLTIAILVPGIADVVSLLGGSLGTLLLVTCPCIIFVKVMKKESSRLTGRVIVWTLSIFTVIAMFAVCLMITNAVGLTHIPLAAQ</sequence>
<evidence type="ECO:0000259" key="7">
    <source>
        <dbReference type="Pfam" id="PF01490"/>
    </source>
</evidence>
<evidence type="ECO:0000256" key="1">
    <source>
        <dbReference type="ARBA" id="ARBA00004141"/>
    </source>
</evidence>
<feature type="transmembrane region" description="Helical" evidence="6">
    <location>
        <begin position="220"/>
        <end position="243"/>
    </location>
</feature>
<keyword evidence="4 6" id="KW-0472">Membrane</keyword>
<dbReference type="Proteomes" id="UP000007800">
    <property type="component" value="Unassembled WGS sequence"/>
</dbReference>
<feature type="transmembrane region" description="Helical" evidence="6">
    <location>
        <begin position="264"/>
        <end position="285"/>
    </location>
</feature>
<comment type="subcellular location">
    <subcellularLocation>
        <location evidence="1">Membrane</location>
        <topology evidence="1">Multi-pass membrane protein</topology>
    </subcellularLocation>
</comment>
<keyword evidence="2 6" id="KW-0812">Transmembrane</keyword>
<feature type="transmembrane region" description="Helical" evidence="6">
    <location>
        <begin position="370"/>
        <end position="390"/>
    </location>
</feature>
<reference evidence="8 9" key="1">
    <citation type="submission" date="2008-07" db="EMBL/GenBank/DDBJ databases">
        <authorList>
            <person name="El-Sayed N."/>
            <person name="Caler E."/>
            <person name="Inman J."/>
            <person name="Amedeo P."/>
            <person name="Hass B."/>
            <person name="Wortman J."/>
        </authorList>
    </citation>
    <scope>NUCLEOTIDE SEQUENCE [LARGE SCALE GENOMIC DNA]</scope>
    <source>
        <strain evidence="9">ATCC 50983 / TXsc</strain>
    </source>
</reference>
<dbReference type="OrthoDB" id="438545at2759"/>
<evidence type="ECO:0000313" key="9">
    <source>
        <dbReference type="Proteomes" id="UP000007800"/>
    </source>
</evidence>
<feature type="transmembrane region" description="Helical" evidence="6">
    <location>
        <begin position="153"/>
        <end position="178"/>
    </location>
</feature>
<feature type="transmembrane region" description="Helical" evidence="6">
    <location>
        <begin position="396"/>
        <end position="420"/>
    </location>
</feature>
<dbReference type="EMBL" id="GG678662">
    <property type="protein sequence ID" value="EER08970.1"/>
    <property type="molecule type" value="Genomic_DNA"/>
</dbReference>
<protein>
    <submittedName>
        <fullName evidence="8">Vacuolar amino acid transporter, putative</fullName>
    </submittedName>
</protein>
<evidence type="ECO:0000256" key="2">
    <source>
        <dbReference type="ARBA" id="ARBA00022692"/>
    </source>
</evidence>
<evidence type="ECO:0000256" key="6">
    <source>
        <dbReference type="SAM" id="Phobius"/>
    </source>
</evidence>
<feature type="region of interest" description="Disordered" evidence="5">
    <location>
        <begin position="1"/>
        <end position="39"/>
    </location>
</feature>
<dbReference type="GO" id="GO:0016020">
    <property type="term" value="C:membrane"/>
    <property type="evidence" value="ECO:0007669"/>
    <property type="project" value="UniProtKB-SubCell"/>
</dbReference>
<dbReference type="Pfam" id="PF01490">
    <property type="entry name" value="Aa_trans"/>
    <property type="match status" value="1"/>
</dbReference>
<evidence type="ECO:0000256" key="3">
    <source>
        <dbReference type="ARBA" id="ARBA00022989"/>
    </source>
</evidence>
<accession>C5L2Q5</accession>
<dbReference type="FunCoup" id="C5L2Q5">
    <property type="interactions" value="4"/>
</dbReference>
<feature type="domain" description="Amino acid transporter transmembrane" evidence="7">
    <location>
        <begin position="47"/>
        <end position="453"/>
    </location>
</feature>
<feature type="transmembrane region" description="Helical" evidence="6">
    <location>
        <begin position="53"/>
        <end position="71"/>
    </location>
</feature>
<keyword evidence="9" id="KW-1185">Reference proteome</keyword>
<feature type="transmembrane region" description="Helical" evidence="6">
    <location>
        <begin position="110"/>
        <end position="133"/>
    </location>
</feature>
<feature type="transmembrane region" description="Helical" evidence="6">
    <location>
        <begin position="190"/>
        <end position="208"/>
    </location>
</feature>
<feature type="transmembrane region" description="Helical" evidence="6">
    <location>
        <begin position="77"/>
        <end position="98"/>
    </location>
</feature>
<proteinExistence type="predicted"/>
<dbReference type="RefSeq" id="XP_002777154.1">
    <property type="nucleotide sequence ID" value="XM_002777108.1"/>
</dbReference>
<dbReference type="AlphaFoldDB" id="C5L2Q5"/>
<evidence type="ECO:0000256" key="5">
    <source>
        <dbReference type="SAM" id="MobiDB-lite"/>
    </source>
</evidence>
<organism evidence="9">
    <name type="scientific">Perkinsus marinus (strain ATCC 50983 / TXsc)</name>
    <dbReference type="NCBI Taxonomy" id="423536"/>
    <lineage>
        <taxon>Eukaryota</taxon>
        <taxon>Sar</taxon>
        <taxon>Alveolata</taxon>
        <taxon>Perkinsozoa</taxon>
        <taxon>Perkinsea</taxon>
        <taxon>Perkinsida</taxon>
        <taxon>Perkinsidae</taxon>
        <taxon>Perkinsus</taxon>
    </lineage>
</organism>
<dbReference type="GO" id="GO:0015179">
    <property type="term" value="F:L-amino acid transmembrane transporter activity"/>
    <property type="evidence" value="ECO:0007669"/>
    <property type="project" value="TreeGrafter"/>
</dbReference>
<dbReference type="OMA" id="CFRTARV"/>
<evidence type="ECO:0000313" key="8">
    <source>
        <dbReference type="EMBL" id="EER08970.1"/>
    </source>
</evidence>
<dbReference type="PANTHER" id="PTHR22950">
    <property type="entry name" value="AMINO ACID TRANSPORTER"/>
    <property type="match status" value="1"/>
</dbReference>
<gene>
    <name evidence="8" type="ORF">Pmar_PMAR009962</name>
</gene>
<feature type="transmembrane region" description="Helical" evidence="6">
    <location>
        <begin position="432"/>
        <end position="453"/>
    </location>
</feature>